<keyword evidence="2 5" id="KW-0645">Protease</keyword>
<keyword evidence="8" id="KW-1185">Reference proteome</keyword>
<dbReference type="Proteomes" id="UP000316759">
    <property type="component" value="Unassembled WGS sequence"/>
</dbReference>
<dbReference type="EMBL" id="SUNJ01009426">
    <property type="protein sequence ID" value="TPP60440.1"/>
    <property type="molecule type" value="Genomic_DNA"/>
</dbReference>
<dbReference type="EC" id="3.4.11.18" evidence="5"/>
<feature type="domain" description="Peptidase M24" evidence="6">
    <location>
        <begin position="67"/>
        <end position="327"/>
    </location>
</feature>
<dbReference type="GO" id="GO:0070006">
    <property type="term" value="F:metalloaminopeptidase activity"/>
    <property type="evidence" value="ECO:0007669"/>
    <property type="project" value="InterPro"/>
</dbReference>
<dbReference type="AlphaFoldDB" id="A0A504YRP3"/>
<dbReference type="NCBIfam" id="TIGR00500">
    <property type="entry name" value="met_pdase_I"/>
    <property type="match status" value="1"/>
</dbReference>
<proteinExistence type="inferred from homology"/>
<dbReference type="PANTHER" id="PTHR43330">
    <property type="entry name" value="METHIONINE AMINOPEPTIDASE"/>
    <property type="match status" value="1"/>
</dbReference>
<evidence type="ECO:0000256" key="1">
    <source>
        <dbReference type="ARBA" id="ARBA00022438"/>
    </source>
</evidence>
<evidence type="ECO:0000313" key="8">
    <source>
        <dbReference type="Proteomes" id="UP000316759"/>
    </source>
</evidence>
<evidence type="ECO:0000259" key="6">
    <source>
        <dbReference type="Pfam" id="PF00557"/>
    </source>
</evidence>
<keyword evidence="4" id="KW-0378">Hydrolase</keyword>
<organism evidence="7 8">
    <name type="scientific">Fasciola gigantica</name>
    <name type="common">Giant liver fluke</name>
    <dbReference type="NCBI Taxonomy" id="46835"/>
    <lineage>
        <taxon>Eukaryota</taxon>
        <taxon>Metazoa</taxon>
        <taxon>Spiralia</taxon>
        <taxon>Lophotrochozoa</taxon>
        <taxon>Platyhelminthes</taxon>
        <taxon>Trematoda</taxon>
        <taxon>Digenea</taxon>
        <taxon>Plagiorchiida</taxon>
        <taxon>Echinostomata</taxon>
        <taxon>Echinostomatoidea</taxon>
        <taxon>Fasciolidae</taxon>
        <taxon>Fasciola</taxon>
    </lineage>
</organism>
<accession>A0A504YRP3</accession>
<dbReference type="InterPro" id="IPR002467">
    <property type="entry name" value="Pept_M24A_MAP1"/>
</dbReference>
<dbReference type="GO" id="GO:0046872">
    <property type="term" value="F:metal ion binding"/>
    <property type="evidence" value="ECO:0007669"/>
    <property type="project" value="UniProtKB-KW"/>
</dbReference>
<reference evidence="7 8" key="1">
    <citation type="submission" date="2019-04" db="EMBL/GenBank/DDBJ databases">
        <title>Annotation for the trematode Fasciola gigantica.</title>
        <authorList>
            <person name="Choi Y.-J."/>
        </authorList>
    </citation>
    <scope>NUCLEOTIDE SEQUENCE [LARGE SCALE GENOMIC DNA]</scope>
    <source>
        <strain evidence="7">Uganda_cow_1</strain>
    </source>
</reference>
<dbReference type="Pfam" id="PF00557">
    <property type="entry name" value="Peptidase_M24"/>
    <property type="match status" value="1"/>
</dbReference>
<protein>
    <recommendedName>
        <fullName evidence="5">Methionine aminopeptidase</fullName>
        <ecNumber evidence="5">3.4.11.18</ecNumber>
    </recommendedName>
</protein>
<comment type="similarity">
    <text evidence="5">Belongs to the peptidase M24A family.</text>
</comment>
<evidence type="ECO:0000256" key="2">
    <source>
        <dbReference type="ARBA" id="ARBA00022670"/>
    </source>
</evidence>
<dbReference type="PRINTS" id="PR00599">
    <property type="entry name" value="MAPEPTIDASE"/>
</dbReference>
<evidence type="ECO:0000256" key="4">
    <source>
        <dbReference type="ARBA" id="ARBA00022801"/>
    </source>
</evidence>
<name>A0A504YRP3_FASGI</name>
<dbReference type="GO" id="GO:0004239">
    <property type="term" value="F:initiator methionyl aminopeptidase activity"/>
    <property type="evidence" value="ECO:0007669"/>
    <property type="project" value="UniProtKB-EC"/>
</dbReference>
<dbReference type="Gene3D" id="3.90.230.10">
    <property type="entry name" value="Creatinase/methionine aminopeptidase superfamily"/>
    <property type="match status" value="1"/>
</dbReference>
<sequence length="335" mass="36776">MKEMELNKYIFGRFCSNLSRVLRNPRCSLFLFHRSVPAYVSVPPYVINESLNAPPRPIVHDTDGLRELRYAGSVVRQIFQELERKLKPGWTTQDIDDFVFERCCSKKVYPSPLGYHDFPKSVCTSVNEVACHGIPSSSEVLQPGDLISVDISVYTGRAHGDACRSYVIYASNGQLLDSQSYEKRVKTAQFLCDVAQLCCEAGASICAPNVPFHDIAQVISMVADNHGCRVVAGIRGHGIGTFLHGPPEILHSVYELPTACPASAGVMQLGNVFTIEPCIALADRYGAKPEDGCFQVPATPVVAEDGWTVTTTDRALCAQFEHMVEITNVGSMILT</sequence>
<dbReference type="InterPro" id="IPR036005">
    <property type="entry name" value="Creatinase/aminopeptidase-like"/>
</dbReference>
<dbReference type="InterPro" id="IPR001714">
    <property type="entry name" value="Pept_M24_MAP"/>
</dbReference>
<evidence type="ECO:0000256" key="5">
    <source>
        <dbReference type="RuleBase" id="RU003653"/>
    </source>
</evidence>
<evidence type="ECO:0000313" key="7">
    <source>
        <dbReference type="EMBL" id="TPP60440.1"/>
    </source>
</evidence>
<evidence type="ECO:0000256" key="3">
    <source>
        <dbReference type="ARBA" id="ARBA00022723"/>
    </source>
</evidence>
<keyword evidence="1 5" id="KW-0031">Aminopeptidase</keyword>
<keyword evidence="3 5" id="KW-0479">Metal-binding</keyword>
<dbReference type="OrthoDB" id="3209743at2759"/>
<dbReference type="STRING" id="46835.A0A504YRP3"/>
<comment type="caution">
    <text evidence="7">The sequence shown here is derived from an EMBL/GenBank/DDBJ whole genome shotgun (WGS) entry which is preliminary data.</text>
</comment>
<dbReference type="PANTHER" id="PTHR43330:SF8">
    <property type="entry name" value="METHIONINE AMINOPEPTIDASE 1D, MITOCHONDRIAL"/>
    <property type="match status" value="1"/>
</dbReference>
<comment type="cofactor">
    <cofactor evidence="5">
        <name>Co(2+)</name>
        <dbReference type="ChEBI" id="CHEBI:48828"/>
    </cofactor>
    <cofactor evidence="5">
        <name>Zn(2+)</name>
        <dbReference type="ChEBI" id="CHEBI:29105"/>
    </cofactor>
    <cofactor evidence="5">
        <name>Mn(2+)</name>
        <dbReference type="ChEBI" id="CHEBI:29035"/>
    </cofactor>
    <cofactor evidence="5">
        <name>Fe(2+)</name>
        <dbReference type="ChEBI" id="CHEBI:29033"/>
    </cofactor>
    <text evidence="5">Binds 2 divalent metal cations per subunit. Has a high-affinity and a low affinity metal-binding site. The true nature of the physiological cofactor is under debate. The enzyme is active with cobalt, zinc, manganese or divalent iron ions.</text>
</comment>
<comment type="function">
    <text evidence="5">Cotranslationally removes the N-terminal methionine from nascent proteins. The N-terminal methionine is often cleaved when the second residue in the primary sequence is small and uncharged (Met-Ala-, Cys, Gly, Pro, Ser, Thr, or Val).</text>
</comment>
<comment type="catalytic activity">
    <reaction evidence="5">
        <text>Release of N-terminal amino acids, preferentially methionine, from peptides and arylamides.</text>
        <dbReference type="EC" id="3.4.11.18"/>
    </reaction>
</comment>
<dbReference type="SUPFAM" id="SSF55920">
    <property type="entry name" value="Creatinase/aminopeptidase"/>
    <property type="match status" value="1"/>
</dbReference>
<dbReference type="InterPro" id="IPR000994">
    <property type="entry name" value="Pept_M24"/>
</dbReference>
<gene>
    <name evidence="7" type="ORF">FGIG_00320</name>
</gene>
<dbReference type="GO" id="GO:0006508">
    <property type="term" value="P:proteolysis"/>
    <property type="evidence" value="ECO:0007669"/>
    <property type="project" value="UniProtKB-KW"/>
</dbReference>